<dbReference type="InterPro" id="IPR043737">
    <property type="entry name" value="DUF5682"/>
</dbReference>
<evidence type="ECO:0000313" key="3">
    <source>
        <dbReference type="Proteomes" id="UP000287188"/>
    </source>
</evidence>
<dbReference type="RefSeq" id="WP_126552256.1">
    <property type="nucleotide sequence ID" value="NZ_BIFS01000001.1"/>
</dbReference>
<accession>A0A402ANJ9</accession>
<dbReference type="InterPro" id="IPR050458">
    <property type="entry name" value="LolB"/>
</dbReference>
<evidence type="ECO:0000256" key="1">
    <source>
        <dbReference type="SAM" id="MobiDB-lite"/>
    </source>
</evidence>
<feature type="region of interest" description="Disordered" evidence="1">
    <location>
        <begin position="111"/>
        <end position="138"/>
    </location>
</feature>
<dbReference type="Proteomes" id="UP000287188">
    <property type="component" value="Unassembled WGS sequence"/>
</dbReference>
<dbReference type="EMBL" id="BIFS01000001">
    <property type="protein sequence ID" value="GCE20599.1"/>
    <property type="molecule type" value="Genomic_DNA"/>
</dbReference>
<evidence type="ECO:0000313" key="2">
    <source>
        <dbReference type="EMBL" id="GCE20599.1"/>
    </source>
</evidence>
<keyword evidence="3" id="KW-1185">Reference proteome</keyword>
<dbReference type="Pfam" id="PF18934">
    <property type="entry name" value="DUF5682"/>
    <property type="match status" value="1"/>
</dbReference>
<protein>
    <submittedName>
        <fullName evidence="2">Uncharacterized protein</fullName>
    </submittedName>
</protein>
<proteinExistence type="predicted"/>
<dbReference type="OrthoDB" id="9768066at2"/>
<gene>
    <name evidence="2" type="ORF">KDK_43990</name>
</gene>
<reference evidence="3" key="1">
    <citation type="submission" date="2018-12" db="EMBL/GenBank/DDBJ databases">
        <title>Tengunoibacter tsumagoiensis gen. nov., sp. nov., Dictyobacter kobayashii sp. nov., D. alpinus sp. nov., and D. joshuensis sp. nov. and description of Dictyobacteraceae fam. nov. within the order Ktedonobacterales isolated from Tengu-no-mugimeshi.</title>
        <authorList>
            <person name="Wang C.M."/>
            <person name="Zheng Y."/>
            <person name="Sakai Y."/>
            <person name="Toyoda A."/>
            <person name="Minakuchi Y."/>
            <person name="Abe K."/>
            <person name="Yokota A."/>
            <person name="Yabe S."/>
        </authorList>
    </citation>
    <scope>NUCLEOTIDE SEQUENCE [LARGE SCALE GENOMIC DNA]</scope>
    <source>
        <strain evidence="3">Uno11</strain>
    </source>
</reference>
<organism evidence="2 3">
    <name type="scientific">Dictyobacter kobayashii</name>
    <dbReference type="NCBI Taxonomy" id="2014872"/>
    <lineage>
        <taxon>Bacteria</taxon>
        <taxon>Bacillati</taxon>
        <taxon>Chloroflexota</taxon>
        <taxon>Ktedonobacteria</taxon>
        <taxon>Ktedonobacterales</taxon>
        <taxon>Dictyobacteraceae</taxon>
        <taxon>Dictyobacter</taxon>
    </lineage>
</organism>
<dbReference type="PANTHER" id="PTHR30634">
    <property type="entry name" value="OUTER MEMBRANE LOLAB LIPOPROTEIN INSERTION APPARATUS"/>
    <property type="match status" value="1"/>
</dbReference>
<sequence length="770" mass="86352">MSSIHVFGIRHHGPGCARSLRAALEKLKPDILLIEGPPDAQEVLPFMEQAKMKPPVALLIYAPEQPKKAVYYPFTQFSPEWQALKYAQKAEIPARFMDLPQSIQLARLEEGEDAEANEPGRPTARNKAKKALRQNSTATVVAPETDEQTLLQEDPLTLLAQAAGYTDHELWWERQIEQRQNVVDLFEGILEAMTALRADARAPKAEEAQREAYMRQTIRAAQKENYQRIAVICGAWHAPVLTNPGPAQEDTELLKGLTQIKVTTTWIPWTYSRLSSRSGYGAGMEAPGWYAHLWTAPKQLTTRWITRAAHLLREHGLDASSASVIEAVRLTESLAAMRDLTQPGLAEHNEAIMTVLCHGDMAPMQLIRDQLEVGDKLGEVPKEAPAVPLQHDVEYWQQRLRLKPSTEKTKLELDLRKDTDRARSQLLHRLQLLSIPWGKQVRVSGKAGTFHEHWQLQWKVNFAVAIIEANIWGNTVATAATSYVTASASKQTELPALTELLQRVILAELPAATDQLLAILQERAALSTDVRHLMDALPPLARVARYGDVRQTRAERILPIIDGLFERSLIGLPGACFSLDDDAALAMLKSIDNVQDSIQLLDNPQQRQVWQERLKTLAERDNIHGLIRGRCCRLLLDQQALTEAEMQRLIQLALSPAVPLTQAAAWIEGVIRGSGLLILHQDDLWRALDQWLSVLSSDNFIQLLPILRRAFASFQAPERRHMGEKIKRLHQPVQNRVSTRGQNEQVALDYAHAAHVLPVLAQLMGVKNGN</sequence>
<dbReference type="AlphaFoldDB" id="A0A402ANJ9"/>
<name>A0A402ANJ9_9CHLR</name>
<comment type="caution">
    <text evidence="2">The sequence shown here is derived from an EMBL/GenBank/DDBJ whole genome shotgun (WGS) entry which is preliminary data.</text>
</comment>
<dbReference type="PANTHER" id="PTHR30634:SF14">
    <property type="match status" value="1"/>
</dbReference>